<dbReference type="HOGENOM" id="CLU_1022432_0_0_7"/>
<protein>
    <submittedName>
        <fullName evidence="3">Uncharacterized protein</fullName>
    </submittedName>
</protein>
<organism evidence="3 4">
    <name type="scientific">Nautilia profundicola (strain ATCC BAA-1463 / DSM 18972 / AmH)</name>
    <dbReference type="NCBI Taxonomy" id="598659"/>
    <lineage>
        <taxon>Bacteria</taxon>
        <taxon>Pseudomonadati</taxon>
        <taxon>Campylobacterota</taxon>
        <taxon>Epsilonproteobacteria</taxon>
        <taxon>Nautiliales</taxon>
        <taxon>Nautiliaceae</taxon>
        <taxon>Nautilia</taxon>
    </lineage>
</organism>
<keyword evidence="2" id="KW-0812">Transmembrane</keyword>
<evidence type="ECO:0000256" key="1">
    <source>
        <dbReference type="SAM" id="MobiDB-lite"/>
    </source>
</evidence>
<proteinExistence type="predicted"/>
<sequence>MNANDFFEQYSIEIINKRTRISPISLRYIKNKEFEKIQRVKFLGFIRIIEKEFNVDLSELIEEYNEATNHTHTQNSEIELEEPKKHNTLLLFILAVILFSLGAYLLYNKYGSVEKENLNEINKTAFMPPNTDENITETAPETKLENNKQNISMPESSHQTVSKKTTPQEKAVINNTKNSQNTKTIAPKTVEIYPNERVWFKAINLDTNKTVEYLTSNPKTLIGANWYVKFGHGNITINYGNQTITPETKKITRILFKNGKVEYLKKPNRYEK</sequence>
<feature type="transmembrane region" description="Helical" evidence="2">
    <location>
        <begin position="89"/>
        <end position="107"/>
    </location>
</feature>
<keyword evidence="2" id="KW-1133">Transmembrane helix</keyword>
<dbReference type="KEGG" id="nam:NAMH_0471"/>
<feature type="region of interest" description="Disordered" evidence="1">
    <location>
        <begin position="150"/>
        <end position="169"/>
    </location>
</feature>
<keyword evidence="4" id="KW-1185">Reference proteome</keyword>
<dbReference type="Proteomes" id="UP000000448">
    <property type="component" value="Chromosome"/>
</dbReference>
<evidence type="ECO:0000313" key="4">
    <source>
        <dbReference type="Proteomes" id="UP000000448"/>
    </source>
</evidence>
<dbReference type="EMBL" id="CP001279">
    <property type="protein sequence ID" value="ACM93219.1"/>
    <property type="molecule type" value="Genomic_DNA"/>
</dbReference>
<feature type="compositionally biased region" description="Polar residues" evidence="1">
    <location>
        <begin position="150"/>
        <end position="165"/>
    </location>
</feature>
<dbReference type="GO" id="GO:0003677">
    <property type="term" value="F:DNA binding"/>
    <property type="evidence" value="ECO:0007669"/>
    <property type="project" value="InterPro"/>
</dbReference>
<dbReference type="OrthoDB" id="5372824at2"/>
<evidence type="ECO:0000313" key="3">
    <source>
        <dbReference type="EMBL" id="ACM93219.1"/>
    </source>
</evidence>
<dbReference type="InterPro" id="IPR010982">
    <property type="entry name" value="Lambda_DNA-bd_dom_sf"/>
</dbReference>
<dbReference type="AlphaFoldDB" id="B9L8D1"/>
<name>B9L8D1_NAUPA</name>
<gene>
    <name evidence="3" type="ordered locus">NAMH_0471</name>
</gene>
<dbReference type="STRING" id="598659.NAMH_0471"/>
<evidence type="ECO:0000256" key="2">
    <source>
        <dbReference type="SAM" id="Phobius"/>
    </source>
</evidence>
<dbReference type="RefSeq" id="WP_015902271.1">
    <property type="nucleotide sequence ID" value="NC_012115.1"/>
</dbReference>
<accession>B9L8D1</accession>
<dbReference type="eggNOG" id="COG1426">
    <property type="taxonomic scope" value="Bacteria"/>
</dbReference>
<dbReference type="Gene3D" id="1.10.260.40">
    <property type="entry name" value="lambda repressor-like DNA-binding domains"/>
    <property type="match status" value="1"/>
</dbReference>
<reference evidence="3 4" key="1">
    <citation type="journal article" date="2009" name="PLoS Genet.">
        <title>Adaptations to submarine hydrothermal environments exemplified by the genome of Nautilia profundicola.</title>
        <authorList>
            <person name="Campbell B.J."/>
            <person name="Smith J.L."/>
            <person name="Hanson T.E."/>
            <person name="Klotz M.G."/>
            <person name="Stein L.Y."/>
            <person name="Lee C.K."/>
            <person name="Wu D."/>
            <person name="Robinson J.M."/>
            <person name="Khouri H.M."/>
            <person name="Eisen J.A."/>
            <person name="Cary S.C."/>
        </authorList>
    </citation>
    <scope>NUCLEOTIDE SEQUENCE [LARGE SCALE GENOMIC DNA]</scope>
    <source>
        <strain evidence="4">ATCC BAA-1463 / DSM 18972 / AmH</strain>
    </source>
</reference>
<keyword evidence="2" id="KW-0472">Membrane</keyword>